<dbReference type="AlphaFoldDB" id="A0A554LK45"/>
<dbReference type="GO" id="GO:0005524">
    <property type="term" value="F:ATP binding"/>
    <property type="evidence" value="ECO:0007669"/>
    <property type="project" value="UniProtKB-KW"/>
</dbReference>
<feature type="domain" description="Pyruvate phosphate dikinase AMP/ATP-binding" evidence="17">
    <location>
        <begin position="16"/>
        <end position="320"/>
    </location>
</feature>
<dbReference type="GO" id="GO:0046872">
    <property type="term" value="F:metal ion binding"/>
    <property type="evidence" value="ECO:0007669"/>
    <property type="project" value="UniProtKB-KW"/>
</dbReference>
<dbReference type="InterPro" id="IPR000121">
    <property type="entry name" value="PEP_util_C"/>
</dbReference>
<keyword evidence="9 15" id="KW-0547">Nucleotide-binding</keyword>
<dbReference type="InterPro" id="IPR040442">
    <property type="entry name" value="Pyrv_kinase-like_dom_sf"/>
</dbReference>
<dbReference type="Pfam" id="PF00391">
    <property type="entry name" value="PEP-utilizers"/>
    <property type="match status" value="1"/>
</dbReference>
<dbReference type="Pfam" id="PF02896">
    <property type="entry name" value="PEP-utilizers_C"/>
    <property type="match status" value="1"/>
</dbReference>
<protein>
    <recommendedName>
        <fullName evidence="6 15">Phosphoenolpyruvate synthase</fullName>
        <shortName evidence="15">PEP synthase</shortName>
        <ecNumber evidence="5 15">2.7.9.2</ecNumber>
    </recommendedName>
    <alternativeName>
        <fullName evidence="13 15">Pyruvate, water dikinase</fullName>
    </alternativeName>
</protein>
<evidence type="ECO:0000313" key="19">
    <source>
        <dbReference type="EMBL" id="TSC93256.1"/>
    </source>
</evidence>
<comment type="catalytic activity">
    <reaction evidence="14 15">
        <text>pyruvate + ATP + H2O = phosphoenolpyruvate + AMP + phosphate + 2 H(+)</text>
        <dbReference type="Rhea" id="RHEA:11364"/>
        <dbReference type="ChEBI" id="CHEBI:15361"/>
        <dbReference type="ChEBI" id="CHEBI:15377"/>
        <dbReference type="ChEBI" id="CHEBI:15378"/>
        <dbReference type="ChEBI" id="CHEBI:30616"/>
        <dbReference type="ChEBI" id="CHEBI:43474"/>
        <dbReference type="ChEBI" id="CHEBI:58702"/>
        <dbReference type="ChEBI" id="CHEBI:456215"/>
        <dbReference type="EC" id="2.7.9.2"/>
    </reaction>
</comment>
<dbReference type="EC" id="2.7.9.2" evidence="5 15"/>
<dbReference type="InterPro" id="IPR002192">
    <property type="entry name" value="PPDK_AMP/ATP-bd"/>
</dbReference>
<gene>
    <name evidence="19" type="ORF">CEN89_160</name>
</gene>
<dbReference type="NCBIfam" id="TIGR01418">
    <property type="entry name" value="PEP_synth"/>
    <property type="match status" value="1"/>
</dbReference>
<evidence type="ECO:0000256" key="12">
    <source>
        <dbReference type="ARBA" id="ARBA00022842"/>
    </source>
</evidence>
<dbReference type="InterPro" id="IPR036637">
    <property type="entry name" value="Phosphohistidine_dom_sf"/>
</dbReference>
<dbReference type="Gene3D" id="3.20.20.60">
    <property type="entry name" value="Phosphoenolpyruvate-binding domains"/>
    <property type="match status" value="1"/>
</dbReference>
<comment type="cofactor">
    <cofactor evidence="1 15">
        <name>Mg(2+)</name>
        <dbReference type="ChEBI" id="CHEBI:18420"/>
    </cofactor>
</comment>
<dbReference type="Gene3D" id="3.30.1490.20">
    <property type="entry name" value="ATP-grasp fold, A domain"/>
    <property type="match status" value="1"/>
</dbReference>
<dbReference type="PROSITE" id="PS00370">
    <property type="entry name" value="PEP_ENZYMES_PHOS_SITE"/>
    <property type="match status" value="1"/>
</dbReference>
<dbReference type="GO" id="GO:0008986">
    <property type="term" value="F:pyruvate, water dikinase activity"/>
    <property type="evidence" value="ECO:0007669"/>
    <property type="project" value="UniProtKB-EC"/>
</dbReference>
<reference evidence="19 20" key="1">
    <citation type="submission" date="2017-07" db="EMBL/GenBank/DDBJ databases">
        <title>Mechanisms for carbon and nitrogen cycling indicate functional differentiation within the Candidate Phyla Radiation.</title>
        <authorList>
            <person name="Danczak R.E."/>
            <person name="Johnston M.D."/>
            <person name="Kenah C."/>
            <person name="Slattery M."/>
            <person name="Wrighton K.C."/>
            <person name="Wilkins M.J."/>
        </authorList>
    </citation>
    <scope>NUCLEOTIDE SEQUENCE [LARGE SCALE GENOMIC DNA]</scope>
    <source>
        <strain evidence="19">Licking1014_7</strain>
    </source>
</reference>
<dbReference type="InterPro" id="IPR015813">
    <property type="entry name" value="Pyrv/PenolPyrv_kinase-like_dom"/>
</dbReference>
<comment type="function">
    <text evidence="2 15">Catalyzes the phosphorylation of pyruvate to phosphoenolpyruvate.</text>
</comment>
<evidence type="ECO:0000256" key="4">
    <source>
        <dbReference type="ARBA" id="ARBA00007837"/>
    </source>
</evidence>
<evidence type="ECO:0000313" key="20">
    <source>
        <dbReference type="Proteomes" id="UP000315689"/>
    </source>
</evidence>
<keyword evidence="7 15" id="KW-0808">Transferase</keyword>
<evidence type="ECO:0000256" key="2">
    <source>
        <dbReference type="ARBA" id="ARBA00002988"/>
    </source>
</evidence>
<organism evidence="19 20">
    <name type="scientific">Candidatus Berkelbacteria bacterium Licking1014_7</name>
    <dbReference type="NCBI Taxonomy" id="2017147"/>
    <lineage>
        <taxon>Bacteria</taxon>
        <taxon>Candidatus Berkelbacteria</taxon>
    </lineage>
</organism>
<comment type="caution">
    <text evidence="19">The sequence shown here is derived from an EMBL/GenBank/DDBJ whole genome shotgun (WGS) entry which is preliminary data.</text>
</comment>
<sequence length="767" mass="84709">MPNILWLKQIGKNDIQEAGGKGANLGELVKAGINIPDGFVITASAYFNFLNRAKLDKKIQLLLSTIDPENSQILNHQALEIQKLILSKEIPKDLENDIIECYQKLGAQWVAVRSSATAEDLKGASFAGQQKTFLNVSNKNELIKAVRQGYASLFEARAIYYRAIHNFDHLDIGMALVVQKMVQSDSSGILFTVNPLSGKTNEIMIEAGKGLGEPIVAGSVTPDQFIVDKKTLAILKSAVRTQDWKMIYQAGKNAHIKLTDDEKNQPKITLDQIHALSQLAKKIENHFRTPQDCEWAIEKNQLFFVQSRPITTLEKKMPAQFQLTPPAGNLGKELLHGIAGSAGIAWGKVNIIHSPQEIDKIEKGDILVTEMTDPSYVPAMRKAKAIVTDTGGATSHAAIVSREIGIPAVVGTNQATHILTNNQIVTVDGINGVIYQGKIANQAIISDHKISSHPNSTQNSPNATFEIPTTATKVYINLGEPDLAQKTALLPSDGVGLLRAEFMIAGLGKHPKLLIENNQTQEYISELEEGIRKIAVAFSPRPVVYRATDFKTNEYRGLEGGEKFEPEEENPMLGFRGAARYIAEPEIFQLELKALWQAREKYGLDNIHLMIPFVRTPDELKEILAIIEKTGLKRSNDFKIWMMVEIPANVWLIDEFLNCGIDGISIGSNDLTQLMLGVDRDNGTLNKNFDERNKAVIEAMEYTVKKCRALHKTSSICGNAASVYPEVLEAVVRAGITSVSITADVVIQTRRLLSSIEKRIVLEKNLK</sequence>
<evidence type="ECO:0000256" key="7">
    <source>
        <dbReference type="ARBA" id="ARBA00022679"/>
    </source>
</evidence>
<keyword evidence="8 15" id="KW-0479">Metal-binding</keyword>
<evidence type="ECO:0000256" key="3">
    <source>
        <dbReference type="ARBA" id="ARBA00004742"/>
    </source>
</evidence>
<evidence type="ECO:0000256" key="8">
    <source>
        <dbReference type="ARBA" id="ARBA00022723"/>
    </source>
</evidence>
<dbReference type="InterPro" id="IPR018274">
    <property type="entry name" value="PEP_util_AS"/>
</dbReference>
<dbReference type="SUPFAM" id="SSF51621">
    <property type="entry name" value="Phosphoenolpyruvate/pyruvate domain"/>
    <property type="match status" value="1"/>
</dbReference>
<evidence type="ECO:0000256" key="5">
    <source>
        <dbReference type="ARBA" id="ARBA00011996"/>
    </source>
</evidence>
<keyword evidence="12 15" id="KW-0460">Magnesium</keyword>
<dbReference type="PANTHER" id="PTHR43030">
    <property type="entry name" value="PHOSPHOENOLPYRUVATE SYNTHASE"/>
    <property type="match status" value="1"/>
</dbReference>
<proteinExistence type="inferred from homology"/>
<keyword evidence="10 15" id="KW-0418">Kinase</keyword>
<dbReference type="Pfam" id="PF01326">
    <property type="entry name" value="PPDK_N"/>
    <property type="match status" value="1"/>
</dbReference>
<keyword evidence="11 15" id="KW-0067">ATP-binding</keyword>
<dbReference type="InterPro" id="IPR013815">
    <property type="entry name" value="ATP_grasp_subdomain_1"/>
</dbReference>
<evidence type="ECO:0000256" key="10">
    <source>
        <dbReference type="ARBA" id="ARBA00022777"/>
    </source>
</evidence>
<dbReference type="InterPro" id="IPR008279">
    <property type="entry name" value="PEP-util_enz_mobile_dom"/>
</dbReference>
<feature type="domain" description="PEP-utilising enzyme C-terminal" evidence="18">
    <location>
        <begin position="468"/>
        <end position="757"/>
    </location>
</feature>
<evidence type="ECO:0000256" key="14">
    <source>
        <dbReference type="ARBA" id="ARBA00047700"/>
    </source>
</evidence>
<dbReference type="FunFam" id="3.30.1490.20:FF:000010">
    <property type="entry name" value="Phosphoenolpyruvate synthase"/>
    <property type="match status" value="1"/>
</dbReference>
<dbReference type="PIRSF" id="PIRSF000854">
    <property type="entry name" value="PEP_synthase"/>
    <property type="match status" value="1"/>
</dbReference>
<evidence type="ECO:0000256" key="15">
    <source>
        <dbReference type="PIRNR" id="PIRNR000854"/>
    </source>
</evidence>
<dbReference type="Proteomes" id="UP000315689">
    <property type="component" value="Unassembled WGS sequence"/>
</dbReference>
<dbReference type="Gene3D" id="3.50.30.10">
    <property type="entry name" value="Phosphohistidine domain"/>
    <property type="match status" value="1"/>
</dbReference>
<dbReference type="PANTHER" id="PTHR43030:SF1">
    <property type="entry name" value="PHOSPHOENOLPYRUVATE SYNTHASE"/>
    <property type="match status" value="1"/>
</dbReference>
<evidence type="ECO:0000259" key="17">
    <source>
        <dbReference type="Pfam" id="PF01326"/>
    </source>
</evidence>
<dbReference type="InterPro" id="IPR006319">
    <property type="entry name" value="PEP_synth"/>
</dbReference>
<evidence type="ECO:0000256" key="13">
    <source>
        <dbReference type="ARBA" id="ARBA00033470"/>
    </source>
</evidence>
<dbReference type="UniPathway" id="UPA00138"/>
<dbReference type="NCBIfam" id="NF005057">
    <property type="entry name" value="PRK06464.1"/>
    <property type="match status" value="1"/>
</dbReference>
<evidence type="ECO:0000259" key="16">
    <source>
        <dbReference type="Pfam" id="PF00391"/>
    </source>
</evidence>
<evidence type="ECO:0000256" key="6">
    <source>
        <dbReference type="ARBA" id="ARBA00021623"/>
    </source>
</evidence>
<evidence type="ECO:0000256" key="11">
    <source>
        <dbReference type="ARBA" id="ARBA00022840"/>
    </source>
</evidence>
<dbReference type="GO" id="GO:0006094">
    <property type="term" value="P:gluconeogenesis"/>
    <property type="evidence" value="ECO:0007669"/>
    <property type="project" value="UniProtKB-UniPathway"/>
</dbReference>
<comment type="pathway">
    <text evidence="3 15">Carbohydrate biosynthesis; gluconeogenesis.</text>
</comment>
<evidence type="ECO:0000256" key="1">
    <source>
        <dbReference type="ARBA" id="ARBA00001946"/>
    </source>
</evidence>
<dbReference type="SUPFAM" id="SSF56059">
    <property type="entry name" value="Glutathione synthetase ATP-binding domain-like"/>
    <property type="match status" value="1"/>
</dbReference>
<evidence type="ECO:0000259" key="18">
    <source>
        <dbReference type="Pfam" id="PF02896"/>
    </source>
</evidence>
<dbReference type="Gene3D" id="3.30.470.20">
    <property type="entry name" value="ATP-grasp fold, B domain"/>
    <property type="match status" value="1"/>
</dbReference>
<dbReference type="SUPFAM" id="SSF52009">
    <property type="entry name" value="Phosphohistidine domain"/>
    <property type="match status" value="1"/>
</dbReference>
<accession>A0A554LK45</accession>
<name>A0A554LK45_9BACT</name>
<comment type="similarity">
    <text evidence="4 15">Belongs to the PEP-utilizing enzyme family.</text>
</comment>
<feature type="domain" description="PEP-utilising enzyme mobile" evidence="16">
    <location>
        <begin position="361"/>
        <end position="432"/>
    </location>
</feature>
<evidence type="ECO:0000256" key="9">
    <source>
        <dbReference type="ARBA" id="ARBA00022741"/>
    </source>
</evidence>
<dbReference type="EMBL" id="VMGK01000004">
    <property type="protein sequence ID" value="TSC93256.1"/>
    <property type="molecule type" value="Genomic_DNA"/>
</dbReference>
<keyword evidence="19" id="KW-0670">Pyruvate</keyword>